<dbReference type="RefSeq" id="WP_230000209.1">
    <property type="nucleotide sequence ID" value="NZ_JAJJMN010000001.1"/>
</dbReference>
<dbReference type="InterPro" id="IPR040198">
    <property type="entry name" value="Fido_containing"/>
</dbReference>
<comment type="caution">
    <text evidence="2">The sequence shown here is derived from an EMBL/GenBank/DDBJ whole genome shotgun (WGS) entry which is preliminary data.</text>
</comment>
<accession>A0ABS8M262</accession>
<reference evidence="2" key="1">
    <citation type="submission" date="2021-11" db="EMBL/GenBank/DDBJ databases">
        <title>Description of novel Flavobacterium species.</title>
        <authorList>
            <person name="Saticioglu I.B."/>
            <person name="Ay H."/>
            <person name="Altun S."/>
            <person name="Duman M."/>
        </authorList>
    </citation>
    <scope>NUCLEOTIDE SEQUENCE</scope>
    <source>
        <strain evidence="2">F-126</strain>
    </source>
</reference>
<evidence type="ECO:0000313" key="2">
    <source>
        <dbReference type="EMBL" id="MCC9018915.1"/>
    </source>
</evidence>
<keyword evidence="3" id="KW-1185">Reference proteome</keyword>
<dbReference type="InterPro" id="IPR003812">
    <property type="entry name" value="Fido"/>
</dbReference>
<dbReference type="SUPFAM" id="SSF140931">
    <property type="entry name" value="Fic-like"/>
    <property type="match status" value="1"/>
</dbReference>
<dbReference type="Proteomes" id="UP001430700">
    <property type="component" value="Unassembled WGS sequence"/>
</dbReference>
<dbReference type="Gene3D" id="1.10.3290.10">
    <property type="entry name" value="Fido-like domain"/>
    <property type="match status" value="1"/>
</dbReference>
<name>A0ABS8M262_9FLAO</name>
<protein>
    <submittedName>
        <fullName evidence="2">Fic family protein</fullName>
    </submittedName>
</protein>
<dbReference type="InterPro" id="IPR036597">
    <property type="entry name" value="Fido-like_dom_sf"/>
</dbReference>
<dbReference type="PANTHER" id="PTHR13504:SF38">
    <property type="entry name" value="FIDO DOMAIN-CONTAINING PROTEIN"/>
    <property type="match status" value="1"/>
</dbReference>
<proteinExistence type="predicted"/>
<dbReference type="PANTHER" id="PTHR13504">
    <property type="entry name" value="FIDO DOMAIN-CONTAINING PROTEIN DDB_G0283145"/>
    <property type="match status" value="1"/>
</dbReference>
<dbReference type="PROSITE" id="PS51459">
    <property type="entry name" value="FIDO"/>
    <property type="match status" value="1"/>
</dbReference>
<evidence type="ECO:0000313" key="3">
    <source>
        <dbReference type="Proteomes" id="UP001430700"/>
    </source>
</evidence>
<dbReference type="Pfam" id="PF02661">
    <property type="entry name" value="Fic"/>
    <property type="match status" value="1"/>
</dbReference>
<feature type="domain" description="Fido" evidence="1">
    <location>
        <begin position="177"/>
        <end position="327"/>
    </location>
</feature>
<dbReference type="EMBL" id="JAJJMN010000001">
    <property type="protein sequence ID" value="MCC9018915.1"/>
    <property type="molecule type" value="Genomic_DNA"/>
</dbReference>
<sequence length="435" mass="50630">MKIESPPNVANILTAELINDFFQRKYESFVRSTDDRYYYWDELKYRKNLPFPDDLEKSWSLIKLHRQVSYKALKFGNREFYYNVTENIQKNLHEFDLKLIGGLYKSPITQYDKAEYLKSSVLEEAIASSQVEGAATTTKVAFEMLKSERKPRNESEQMIFNNLRAIKFITGELDKKLDFEFIVEIHKIMTANTSAEYCSGVFRKTPIFVQDHVDGEIAHTPPDADAVGYFMQDLCDLANSEKPFIHPIIKASIIHFMFGFIHPFLDGNGRTARALFYWFLLKKDYSLIKNISISRAILNSRIQYDKAFLKTENDDNDMTYFINYSIKSLRVAFESLINYRDKKKIEADNSNLIAYKLLEKGLNKRQADLVSHLYSKEDAHVNISLYSSRHEVVRQTARKDLNELIRMGLIGEQKSGRDIVIKLLSRAKVDNFLAQ</sequence>
<evidence type="ECO:0000259" key="1">
    <source>
        <dbReference type="PROSITE" id="PS51459"/>
    </source>
</evidence>
<gene>
    <name evidence="2" type="ORF">LNQ34_14185</name>
</gene>
<organism evidence="2 3">
    <name type="scientific">Flavobacterium lipolyticum</name>
    <dbReference type="NCBI Taxonomy" id="2893754"/>
    <lineage>
        <taxon>Bacteria</taxon>
        <taxon>Pseudomonadati</taxon>
        <taxon>Bacteroidota</taxon>
        <taxon>Flavobacteriia</taxon>
        <taxon>Flavobacteriales</taxon>
        <taxon>Flavobacteriaceae</taxon>
        <taxon>Flavobacterium</taxon>
    </lineage>
</organism>